<sequence length="99" mass="10970">MDNMLDTVMQQVNSTNVSDQTGNNANGVQSNGSNVDNISEESRANNDNTETPIGAKKPMHNKSKQVNILSLIEFSIVRNHAENGFPYCFQNIPTLFLKK</sequence>
<reference evidence="2" key="1">
    <citation type="submission" date="2022-01" db="EMBL/GenBank/DDBJ databases">
        <title>Genome Sequence Resource for Two Populations of Ditylenchus destructor, the Migratory Endoparasitic Phytonematode.</title>
        <authorList>
            <person name="Zhang H."/>
            <person name="Lin R."/>
            <person name="Xie B."/>
        </authorList>
    </citation>
    <scope>NUCLEOTIDE SEQUENCE</scope>
    <source>
        <strain evidence="2">BazhouSP</strain>
    </source>
</reference>
<dbReference type="Proteomes" id="UP001201812">
    <property type="component" value="Unassembled WGS sequence"/>
</dbReference>
<gene>
    <name evidence="2" type="ORF">DdX_02684</name>
</gene>
<protein>
    <submittedName>
        <fullName evidence="2">Uncharacterized protein</fullName>
    </submittedName>
</protein>
<evidence type="ECO:0000313" key="2">
    <source>
        <dbReference type="EMBL" id="KAI1725992.1"/>
    </source>
</evidence>
<proteinExistence type="predicted"/>
<evidence type="ECO:0000313" key="3">
    <source>
        <dbReference type="Proteomes" id="UP001201812"/>
    </source>
</evidence>
<keyword evidence="3" id="KW-1185">Reference proteome</keyword>
<organism evidence="2 3">
    <name type="scientific">Ditylenchus destructor</name>
    <dbReference type="NCBI Taxonomy" id="166010"/>
    <lineage>
        <taxon>Eukaryota</taxon>
        <taxon>Metazoa</taxon>
        <taxon>Ecdysozoa</taxon>
        <taxon>Nematoda</taxon>
        <taxon>Chromadorea</taxon>
        <taxon>Rhabditida</taxon>
        <taxon>Tylenchina</taxon>
        <taxon>Tylenchomorpha</taxon>
        <taxon>Sphaerularioidea</taxon>
        <taxon>Anguinidae</taxon>
        <taxon>Anguininae</taxon>
        <taxon>Ditylenchus</taxon>
    </lineage>
</organism>
<feature type="compositionally biased region" description="Polar residues" evidence="1">
    <location>
        <begin position="8"/>
        <end position="37"/>
    </location>
</feature>
<accession>A0AAD4NI20</accession>
<evidence type="ECO:0000256" key="1">
    <source>
        <dbReference type="SAM" id="MobiDB-lite"/>
    </source>
</evidence>
<comment type="caution">
    <text evidence="2">The sequence shown here is derived from an EMBL/GenBank/DDBJ whole genome shotgun (WGS) entry which is preliminary data.</text>
</comment>
<feature type="region of interest" description="Disordered" evidence="1">
    <location>
        <begin position="1"/>
        <end position="61"/>
    </location>
</feature>
<dbReference type="EMBL" id="JAKKPZ010000002">
    <property type="protein sequence ID" value="KAI1725992.1"/>
    <property type="molecule type" value="Genomic_DNA"/>
</dbReference>
<name>A0AAD4NI20_9BILA</name>
<dbReference type="AlphaFoldDB" id="A0AAD4NI20"/>